<dbReference type="OrthoDB" id="5295733at2"/>
<proteinExistence type="inferred from homology"/>
<feature type="transmembrane region" description="Helical" evidence="6">
    <location>
        <begin position="42"/>
        <end position="63"/>
    </location>
</feature>
<evidence type="ECO:0000256" key="6">
    <source>
        <dbReference type="SAM" id="Phobius"/>
    </source>
</evidence>
<keyword evidence="4 6" id="KW-1133">Transmembrane helix</keyword>
<dbReference type="GO" id="GO:0016020">
    <property type="term" value="C:membrane"/>
    <property type="evidence" value="ECO:0007669"/>
    <property type="project" value="UniProtKB-SubCell"/>
</dbReference>
<evidence type="ECO:0000256" key="1">
    <source>
        <dbReference type="ARBA" id="ARBA00004141"/>
    </source>
</evidence>
<keyword evidence="3 6" id="KW-0812">Transmembrane</keyword>
<feature type="transmembrane region" description="Helical" evidence="6">
    <location>
        <begin position="192"/>
        <end position="214"/>
    </location>
</feature>
<comment type="subcellular location">
    <subcellularLocation>
        <location evidence="1">Membrane</location>
        <topology evidence="1">Multi-pass membrane protein</topology>
    </subcellularLocation>
</comment>
<reference evidence="7 8" key="1">
    <citation type="journal article" date="2005" name="Int. J. Syst. Evol. Microbiol.">
        <title>Bacillus cibi sp. nov., isolated from jeotgal, a traditional Korean fermented seafood.</title>
        <authorList>
            <person name="Yoon J.H."/>
            <person name="Lee C.H."/>
            <person name="Oh T.K."/>
        </authorList>
    </citation>
    <scope>NUCLEOTIDE SEQUENCE [LARGE SCALE GENOMIC DNA]</scope>
    <source>
        <strain evidence="7 8">DSM 16189</strain>
    </source>
</reference>
<accession>A0A084H1L2</accession>
<feature type="transmembrane region" description="Helical" evidence="6">
    <location>
        <begin position="6"/>
        <end position="30"/>
    </location>
</feature>
<evidence type="ECO:0000256" key="5">
    <source>
        <dbReference type="ARBA" id="ARBA00023136"/>
    </source>
</evidence>
<dbReference type="PANTHER" id="PTHR30238:SF4">
    <property type="entry name" value="SLL1022 PROTEIN"/>
    <property type="match status" value="1"/>
</dbReference>
<evidence type="ECO:0000313" key="7">
    <source>
        <dbReference type="EMBL" id="KEZ53474.1"/>
    </source>
</evidence>
<feature type="transmembrane region" description="Helical" evidence="6">
    <location>
        <begin position="133"/>
        <end position="153"/>
    </location>
</feature>
<evidence type="ECO:0000313" key="8">
    <source>
        <dbReference type="Proteomes" id="UP000028549"/>
    </source>
</evidence>
<keyword evidence="5 6" id="KW-0472">Membrane</keyword>
<feature type="transmembrane region" description="Helical" evidence="6">
    <location>
        <begin position="108"/>
        <end position="127"/>
    </location>
</feature>
<name>A0A084H1L2_METID</name>
<sequence length="224" mass="24419">MEQEFLMSLVMIIGIDLLLGGDNAIVIAMASRNLPPKQRKKAVVLGTVFAIVVRILLTTVAVYLFQIPFVQLIGGILLLYIAYHLIVGSEEKEGEIKSHQSLRKAVQTIVAADMLMGMDNVIAVAGAAGGKTVLVVIGLLISIPIMIWGSNLILKLLDKYPALVYIGGGMLAYTAGKMIIHEHKLAPIFHTHPSMGTLLPYLLILFLTAAGFIYQRMEKKENLP</sequence>
<evidence type="ECO:0000256" key="3">
    <source>
        <dbReference type="ARBA" id="ARBA00022692"/>
    </source>
</evidence>
<organism evidence="7 8">
    <name type="scientific">Metabacillus indicus</name>
    <name type="common">Bacillus indicus</name>
    <dbReference type="NCBI Taxonomy" id="246786"/>
    <lineage>
        <taxon>Bacteria</taxon>
        <taxon>Bacillati</taxon>
        <taxon>Bacillota</taxon>
        <taxon>Bacilli</taxon>
        <taxon>Bacillales</taxon>
        <taxon>Bacillaceae</taxon>
        <taxon>Metabacillus</taxon>
    </lineage>
</organism>
<keyword evidence="8" id="KW-1185">Reference proteome</keyword>
<dbReference type="Pfam" id="PF03741">
    <property type="entry name" value="TerC"/>
    <property type="match status" value="1"/>
</dbReference>
<gene>
    <name evidence="7" type="ORF">GS18_0200300</name>
</gene>
<dbReference type="Proteomes" id="UP000028549">
    <property type="component" value="Unassembled WGS sequence"/>
</dbReference>
<feature type="transmembrane region" description="Helical" evidence="6">
    <location>
        <begin position="69"/>
        <end position="87"/>
    </location>
</feature>
<dbReference type="InterPro" id="IPR022301">
    <property type="entry name" value="Integral_membrane_YjbE"/>
</dbReference>
<dbReference type="InterPro" id="IPR005496">
    <property type="entry name" value="Integral_membrane_TerC"/>
</dbReference>
<feature type="transmembrane region" description="Helical" evidence="6">
    <location>
        <begin position="160"/>
        <end position="180"/>
    </location>
</feature>
<evidence type="ECO:0000256" key="4">
    <source>
        <dbReference type="ARBA" id="ARBA00022989"/>
    </source>
</evidence>
<dbReference type="EMBL" id="JNVC02000001">
    <property type="protein sequence ID" value="KEZ53474.1"/>
    <property type="molecule type" value="Genomic_DNA"/>
</dbReference>
<protein>
    <submittedName>
        <fullName evidence="7">Membrane protein</fullName>
    </submittedName>
</protein>
<evidence type="ECO:0000256" key="2">
    <source>
        <dbReference type="ARBA" id="ARBA00007511"/>
    </source>
</evidence>
<dbReference type="STRING" id="246786.GS18_0200300"/>
<dbReference type="PANTHER" id="PTHR30238">
    <property type="entry name" value="MEMBRANE BOUND PREDICTED REDOX MODULATOR"/>
    <property type="match status" value="1"/>
</dbReference>
<dbReference type="NCBIfam" id="TIGR03717">
    <property type="entry name" value="R_switched_YjbE"/>
    <property type="match status" value="1"/>
</dbReference>
<comment type="similarity">
    <text evidence="2">Belongs to the TerC family.</text>
</comment>
<comment type="caution">
    <text evidence="7">The sequence shown here is derived from an EMBL/GenBank/DDBJ whole genome shotgun (WGS) entry which is preliminary data.</text>
</comment>
<dbReference type="AlphaFoldDB" id="A0A084H1L2"/>
<dbReference type="RefSeq" id="WP_029282607.1">
    <property type="nucleotide sequence ID" value="NZ_CANLZQ010000008.1"/>
</dbReference>